<dbReference type="PROSITE" id="PS50181">
    <property type="entry name" value="FBOX"/>
    <property type="match status" value="1"/>
</dbReference>
<name>A0A9P7JBR4_9AGAM</name>
<sequence>MRNTGRVAVNVVFSTPATPECDLLELGQVDALKSVSTTFAITMMGKSVVSGLPLDVLFEILWYLHPLDLVYLARVSKSFRSFLLSRRKAKSIWTEALKRINRLPQCPSYLSEPAYANLLFWPFCHRCHSSCDVIQWELRIRCCDGCTSDMVVGREMLPSFVDQLNFLDARQIIPMSVMSSAGPYGRHTDNTYGKPLAVASHADVNKLNMQYKFVKDSPLLNDLIIHRKKATQEIYQHVALCRIWEAEVADRRRKELVDQRRRDVVGKLESLGLGNELESLRSDASVLKEFDNLVVRQDQELTDSSCRVSLPRLQNFLEIRRARRLTVLFQDRFKNLAVVVSNMAKTFKNDKTNKVLPQAIDICLLSEVRYMIDDKNSGVMSAEAFVDALTLRLPPLLLAWNCQATKQLADLVRVQLCIDNDIDPLKLAALVFRCSNCRLHVTYPSALTHPCLRAKIFDKPWVQLPMETTALGRTMSPVEVYEKAAIEAFEMHPWNCTVLEADGYTKRIHNLFRALGRDPKSTSVDDMESCPIRVTCKSCSGSRSRMILTYRTALIHLVRNHSDNQDDAVWGVV</sequence>
<evidence type="ECO:0000259" key="1">
    <source>
        <dbReference type="PROSITE" id="PS50181"/>
    </source>
</evidence>
<dbReference type="SUPFAM" id="SSF81383">
    <property type="entry name" value="F-box domain"/>
    <property type="match status" value="1"/>
</dbReference>
<evidence type="ECO:0000313" key="2">
    <source>
        <dbReference type="EMBL" id="KAG1813249.1"/>
    </source>
</evidence>
<accession>A0A9P7JBR4</accession>
<dbReference type="CDD" id="cd09917">
    <property type="entry name" value="F-box_SF"/>
    <property type="match status" value="1"/>
</dbReference>
<dbReference type="Proteomes" id="UP000807769">
    <property type="component" value="Unassembled WGS sequence"/>
</dbReference>
<reference evidence="2" key="1">
    <citation type="journal article" date="2020" name="New Phytol.">
        <title>Comparative genomics reveals dynamic genome evolution in host specialist ectomycorrhizal fungi.</title>
        <authorList>
            <person name="Lofgren L.A."/>
            <person name="Nguyen N.H."/>
            <person name="Vilgalys R."/>
            <person name="Ruytinx J."/>
            <person name="Liao H.L."/>
            <person name="Branco S."/>
            <person name="Kuo A."/>
            <person name="LaButti K."/>
            <person name="Lipzen A."/>
            <person name="Andreopoulos W."/>
            <person name="Pangilinan J."/>
            <person name="Riley R."/>
            <person name="Hundley H."/>
            <person name="Na H."/>
            <person name="Barry K."/>
            <person name="Grigoriev I.V."/>
            <person name="Stajich J.E."/>
            <person name="Kennedy P.G."/>
        </authorList>
    </citation>
    <scope>NUCLEOTIDE SEQUENCE</scope>
    <source>
        <strain evidence="2">MN1</strain>
    </source>
</reference>
<dbReference type="SMART" id="SM00256">
    <property type="entry name" value="FBOX"/>
    <property type="match status" value="1"/>
</dbReference>
<dbReference type="RefSeq" id="XP_041191123.1">
    <property type="nucleotide sequence ID" value="XM_041336141.1"/>
</dbReference>
<keyword evidence="3" id="KW-1185">Reference proteome</keyword>
<gene>
    <name evidence="2" type="ORF">BJ212DRAFT_1367477</name>
</gene>
<organism evidence="2 3">
    <name type="scientific">Suillus subaureus</name>
    <dbReference type="NCBI Taxonomy" id="48587"/>
    <lineage>
        <taxon>Eukaryota</taxon>
        <taxon>Fungi</taxon>
        <taxon>Dikarya</taxon>
        <taxon>Basidiomycota</taxon>
        <taxon>Agaricomycotina</taxon>
        <taxon>Agaricomycetes</taxon>
        <taxon>Agaricomycetidae</taxon>
        <taxon>Boletales</taxon>
        <taxon>Suillineae</taxon>
        <taxon>Suillaceae</taxon>
        <taxon>Suillus</taxon>
    </lineage>
</organism>
<protein>
    <recommendedName>
        <fullName evidence="1">F-box domain-containing protein</fullName>
    </recommendedName>
</protein>
<dbReference type="Pfam" id="PF00646">
    <property type="entry name" value="F-box"/>
    <property type="match status" value="1"/>
</dbReference>
<dbReference type="Gene3D" id="1.20.1280.50">
    <property type="match status" value="1"/>
</dbReference>
<dbReference type="AlphaFoldDB" id="A0A9P7JBR4"/>
<comment type="caution">
    <text evidence="2">The sequence shown here is derived from an EMBL/GenBank/DDBJ whole genome shotgun (WGS) entry which is preliminary data.</text>
</comment>
<evidence type="ECO:0000313" key="3">
    <source>
        <dbReference type="Proteomes" id="UP000807769"/>
    </source>
</evidence>
<dbReference type="EMBL" id="JABBWG010000024">
    <property type="protein sequence ID" value="KAG1813249.1"/>
    <property type="molecule type" value="Genomic_DNA"/>
</dbReference>
<feature type="domain" description="F-box" evidence="1">
    <location>
        <begin position="46"/>
        <end position="96"/>
    </location>
</feature>
<proteinExistence type="predicted"/>
<dbReference type="InterPro" id="IPR001810">
    <property type="entry name" value="F-box_dom"/>
</dbReference>
<dbReference type="GeneID" id="64630158"/>
<dbReference type="InterPro" id="IPR036047">
    <property type="entry name" value="F-box-like_dom_sf"/>
</dbReference>
<dbReference type="OrthoDB" id="2322499at2759"/>